<dbReference type="Proteomes" id="UP000320475">
    <property type="component" value="Unassembled WGS sequence"/>
</dbReference>
<evidence type="ECO:0000313" key="2">
    <source>
        <dbReference type="EMBL" id="TPX47880.1"/>
    </source>
</evidence>
<evidence type="ECO:0000256" key="1">
    <source>
        <dbReference type="SAM" id="MobiDB-lite"/>
    </source>
</evidence>
<dbReference type="PANTHER" id="PTHR34230">
    <property type="entry name" value="ASSEMBLY ABNORMAL PROTEIN 6, PUTATIVE-RELATED"/>
    <property type="match status" value="1"/>
</dbReference>
<gene>
    <name evidence="2" type="ORF">SeLEV6574_g02386</name>
</gene>
<proteinExistence type="predicted"/>
<feature type="compositionally biased region" description="Low complexity" evidence="1">
    <location>
        <begin position="543"/>
        <end position="552"/>
    </location>
</feature>
<evidence type="ECO:0000313" key="3">
    <source>
        <dbReference type="Proteomes" id="UP000320475"/>
    </source>
</evidence>
<name>A0A507DAF4_9FUNG</name>
<accession>A0A507DAF4</accession>
<feature type="compositionally biased region" description="Low complexity" evidence="1">
    <location>
        <begin position="567"/>
        <end position="588"/>
    </location>
</feature>
<feature type="compositionally biased region" description="Polar residues" evidence="1">
    <location>
        <begin position="7"/>
        <end position="17"/>
    </location>
</feature>
<feature type="region of interest" description="Disordered" evidence="1">
    <location>
        <begin position="537"/>
        <end position="595"/>
    </location>
</feature>
<organism evidence="2 3">
    <name type="scientific">Synchytrium endobioticum</name>
    <dbReference type="NCBI Taxonomy" id="286115"/>
    <lineage>
        <taxon>Eukaryota</taxon>
        <taxon>Fungi</taxon>
        <taxon>Fungi incertae sedis</taxon>
        <taxon>Chytridiomycota</taxon>
        <taxon>Chytridiomycota incertae sedis</taxon>
        <taxon>Chytridiomycetes</taxon>
        <taxon>Synchytriales</taxon>
        <taxon>Synchytriaceae</taxon>
        <taxon>Synchytrium</taxon>
    </lineage>
</organism>
<dbReference type="OrthoDB" id="2124158at2759"/>
<dbReference type="AlphaFoldDB" id="A0A507DAF4"/>
<dbReference type="VEuPathDB" id="FungiDB:SeMB42_g00215"/>
<dbReference type="PANTHER" id="PTHR34230:SF2">
    <property type="entry name" value="SPINDLE ASSEMBLY ABNORMAL PROTEIN 6 N-TERMINAL DOMAIN-CONTAINING PROTEIN"/>
    <property type="match status" value="1"/>
</dbReference>
<sequence>MRHRPSTVPSLSHQQHAGSLHDPFRLSPQTYWKTESVYNEPQPVPTGIVLQQHIEPSFSRRIDLGNSRQNVPLPADILQNICSQDFNITLRSGPSDAIFVPRKTLCRVRIHPLTTSSSFPQCHRVVLSLPLDNILELWQFQCDPFTFRTLVNEHSWELSSPREKEVVFEDFGGFLMRRIHDCVTNDARFVATLTIDPGCNNACLAFEEIVHGYRTVSLLNINFRPVPWDAVVKDISQEYARLKDIQSAIKSVLVEGLDLTSKQAPQVMLDVVENVRDRPLVSWTQEEIYDGIPVYAQTIPLKMKIGNADSQDEKLTFTIFADAMDASTTKSYRLLISSPNDIMFKLESGDISQVEFYELTRQLKVSHHHEVGKSKTRTEILGFHPQDGVAGGVVGVLARDFLSGVGDEPQRYSAELRLEAIDATPAPINYNKYHESPPRPTAFHPKRNRHAKLIFHERVLFRTQEMLSLNLHEADPNTLAPVIQRKFALIADDIRTSRHRIMALLEAARPRRDPSLYSSLLDTLGVWVSSSGNGPMTIPARQSASSRLSISSTPGKKVRIPIWKGGSSPARASSPSSPTSRSISRPASVSKSATQFSSLGLKDTMISSIPQPLATRTTTSENGQKVKGHLYPDGISRGGW</sequence>
<protein>
    <submittedName>
        <fullName evidence="2">Uncharacterized protein</fullName>
    </submittedName>
</protein>
<reference evidence="2 3" key="1">
    <citation type="journal article" date="2019" name="Sci. Rep.">
        <title>Comparative genomics of chytrid fungi reveal insights into the obligate biotrophic and pathogenic lifestyle of Synchytrium endobioticum.</title>
        <authorList>
            <person name="van de Vossenberg B.T.L.H."/>
            <person name="Warris S."/>
            <person name="Nguyen H.D.T."/>
            <person name="van Gent-Pelzer M.P.E."/>
            <person name="Joly D.L."/>
            <person name="van de Geest H.C."/>
            <person name="Bonants P.J.M."/>
            <person name="Smith D.S."/>
            <person name="Levesque C.A."/>
            <person name="van der Lee T.A.J."/>
        </authorList>
    </citation>
    <scope>NUCLEOTIDE SEQUENCE [LARGE SCALE GENOMIC DNA]</scope>
    <source>
        <strain evidence="2 3">LEV6574</strain>
    </source>
</reference>
<comment type="caution">
    <text evidence="2">The sequence shown here is derived from an EMBL/GenBank/DDBJ whole genome shotgun (WGS) entry which is preliminary data.</text>
</comment>
<dbReference type="EMBL" id="QEAM01000066">
    <property type="protein sequence ID" value="TPX47880.1"/>
    <property type="molecule type" value="Genomic_DNA"/>
</dbReference>
<feature type="region of interest" description="Disordered" evidence="1">
    <location>
        <begin position="615"/>
        <end position="640"/>
    </location>
</feature>
<feature type="region of interest" description="Disordered" evidence="1">
    <location>
        <begin position="1"/>
        <end position="23"/>
    </location>
</feature>